<dbReference type="Pfam" id="PF01717">
    <property type="entry name" value="Meth_synt_2"/>
    <property type="match status" value="1"/>
</dbReference>
<dbReference type="SUPFAM" id="SSF51726">
    <property type="entry name" value="UROD/MetE-like"/>
    <property type="match status" value="1"/>
</dbReference>
<sequence length="213" mass="23852">MDFKPFSTSLMGSMPRSAELLDAKKSGNKEEFDKILLKDTKDVIKREEDSGIDVIVDGELSRDNYMSFVADKVDGVKLMSLAEVSALTEDEDSFDESVNNMDADETINNPIAVDRIDTNAVLDFEEIKRLKSLTDKPVKATLPSPYLLTRSMWLEEITGKVYEDRHELGADVVKLLSNEIHRLIDIGVDVIQIDDPILSEVVFAKAGSENTFF</sequence>
<proteinExistence type="predicted"/>
<dbReference type="Proteomes" id="UP000380386">
    <property type="component" value="Unassembled WGS sequence"/>
</dbReference>
<keyword evidence="5" id="KW-0808">Transferase</keyword>
<dbReference type="AlphaFoldDB" id="A0A5P0ZGN0"/>
<comment type="caution">
    <text evidence="5">The sequence shown here is derived from an EMBL/GenBank/DDBJ whole genome shotgun (WGS) entry which is preliminary data.</text>
</comment>
<dbReference type="InterPro" id="IPR002629">
    <property type="entry name" value="Met_Synth_C/arc"/>
</dbReference>
<dbReference type="GO" id="GO:0003871">
    <property type="term" value="F:5-methyltetrahydropteroyltriglutamate-homocysteine S-methyltransferase activity"/>
    <property type="evidence" value="ECO:0007669"/>
    <property type="project" value="InterPro"/>
</dbReference>
<evidence type="ECO:0000313" key="6">
    <source>
        <dbReference type="Proteomes" id="UP000380386"/>
    </source>
</evidence>
<dbReference type="GO" id="GO:0008270">
    <property type="term" value="F:zinc ion binding"/>
    <property type="evidence" value="ECO:0007669"/>
    <property type="project" value="InterPro"/>
</dbReference>
<keyword evidence="5" id="KW-0489">Methyltransferase</keyword>
<keyword evidence="3" id="KW-0862">Zinc</keyword>
<evidence type="ECO:0000256" key="2">
    <source>
        <dbReference type="ARBA" id="ARBA00022723"/>
    </source>
</evidence>
<dbReference type="GO" id="GO:0032259">
    <property type="term" value="P:methylation"/>
    <property type="evidence" value="ECO:0007669"/>
    <property type="project" value="UniProtKB-KW"/>
</dbReference>
<protein>
    <submittedName>
        <fullName evidence="5">5-methyltetrahydropteroyltriglutamate--homocysteine methyltransferase</fullName>
    </submittedName>
</protein>
<name>A0A5P0ZGN0_9LACO</name>
<evidence type="ECO:0000313" key="5">
    <source>
        <dbReference type="EMBL" id="MQS52207.1"/>
    </source>
</evidence>
<dbReference type="GO" id="GO:0009086">
    <property type="term" value="P:methionine biosynthetic process"/>
    <property type="evidence" value="ECO:0007669"/>
    <property type="project" value="InterPro"/>
</dbReference>
<dbReference type="PANTHER" id="PTHR30519">
    <property type="entry name" value="5-METHYLTETRAHYDROPTEROYLTRIGLUTAMATE--HOMOCYSTEINE METHYLTRANSFERASE"/>
    <property type="match status" value="1"/>
</dbReference>
<accession>A0A5P0ZGN0</accession>
<dbReference type="InterPro" id="IPR038071">
    <property type="entry name" value="UROD/MetE-like_sf"/>
</dbReference>
<organism evidence="5 6">
    <name type="scientific">Companilactobacillus mishanensis</name>
    <dbReference type="NCBI Taxonomy" id="2486008"/>
    <lineage>
        <taxon>Bacteria</taxon>
        <taxon>Bacillati</taxon>
        <taxon>Bacillota</taxon>
        <taxon>Bacilli</taxon>
        <taxon>Lactobacillales</taxon>
        <taxon>Lactobacillaceae</taxon>
        <taxon>Companilactobacillus</taxon>
    </lineage>
</organism>
<evidence type="ECO:0000256" key="3">
    <source>
        <dbReference type="ARBA" id="ARBA00022833"/>
    </source>
</evidence>
<gene>
    <name evidence="5" type="ORF">FHL02_04140</name>
</gene>
<dbReference type="OrthoDB" id="244285at2"/>
<comment type="cofactor">
    <cofactor evidence="1">
        <name>Zn(2+)</name>
        <dbReference type="ChEBI" id="CHEBI:29105"/>
    </cofactor>
</comment>
<feature type="domain" description="Cobalamin-independent methionine synthase MetE C-terminal/archaeal" evidence="4">
    <location>
        <begin position="6"/>
        <end position="206"/>
    </location>
</feature>
<dbReference type="EMBL" id="VDFM01000003">
    <property type="protein sequence ID" value="MQS52207.1"/>
    <property type="molecule type" value="Genomic_DNA"/>
</dbReference>
<dbReference type="Gene3D" id="3.20.20.210">
    <property type="match status" value="1"/>
</dbReference>
<evidence type="ECO:0000259" key="4">
    <source>
        <dbReference type="Pfam" id="PF01717"/>
    </source>
</evidence>
<evidence type="ECO:0000256" key="1">
    <source>
        <dbReference type="ARBA" id="ARBA00001947"/>
    </source>
</evidence>
<reference evidence="5 6" key="1">
    <citation type="journal article" date="2019" name="Syst. Appl. Microbiol.">
        <title>Polyphasic characterization of two novel Lactobacillus spp. isolated from blown salami packages: Description of Lactobacillus halodurans sp. nov. and Lactobacillus salsicarnum sp. nov.</title>
        <authorList>
            <person name="Schuster J.A."/>
            <person name="Klingl A."/>
            <person name="Vogel R.F."/>
            <person name="Ehrmann M.A."/>
        </authorList>
    </citation>
    <scope>NUCLEOTIDE SEQUENCE [LARGE SCALE GENOMIC DNA]</scope>
    <source>
        <strain evidence="5 6">TMW 1.2118</strain>
    </source>
</reference>
<keyword evidence="2" id="KW-0479">Metal-binding</keyword>